<gene>
    <name evidence="1" type="ORF">LCGC14_2678310</name>
</gene>
<sequence length="242" mass="25554">DLTPNESWTNSTTFNFTATDTDGGGNINLSSAAAYFQRGSETTRFNMSCSNGGVSGTSVNFTCTIGMWYFDQAGSWTIYVNVSDNNQETGTNSSESFTYISLPAMVMSPTALGWTGVGLASVDTAANNPITINNTGNAVNLNINVTSLDLQGNQTTSQHIFAENFTVKNAVGGCGAGTTMVNDTSTNVTSAILQSGNNTLDNNDETSGQEQTFFCLRGVPQDISAQEYSSVPLGAWTLQIIT</sequence>
<comment type="caution">
    <text evidence="1">The sequence shown here is derived from an EMBL/GenBank/DDBJ whole genome shotgun (WGS) entry which is preliminary data.</text>
</comment>
<protein>
    <submittedName>
        <fullName evidence="1">Uncharacterized protein</fullName>
    </submittedName>
</protein>
<name>A0A0F9A9Q8_9ZZZZ</name>
<accession>A0A0F9A9Q8</accession>
<dbReference type="EMBL" id="LAZR01047151">
    <property type="protein sequence ID" value="KKK94890.1"/>
    <property type="molecule type" value="Genomic_DNA"/>
</dbReference>
<dbReference type="AlphaFoldDB" id="A0A0F9A9Q8"/>
<feature type="non-terminal residue" evidence="1">
    <location>
        <position position="1"/>
    </location>
</feature>
<organism evidence="1">
    <name type="scientific">marine sediment metagenome</name>
    <dbReference type="NCBI Taxonomy" id="412755"/>
    <lineage>
        <taxon>unclassified sequences</taxon>
        <taxon>metagenomes</taxon>
        <taxon>ecological metagenomes</taxon>
    </lineage>
</organism>
<proteinExistence type="predicted"/>
<evidence type="ECO:0000313" key="1">
    <source>
        <dbReference type="EMBL" id="KKK94890.1"/>
    </source>
</evidence>
<reference evidence="1" key="1">
    <citation type="journal article" date="2015" name="Nature">
        <title>Complex archaea that bridge the gap between prokaryotes and eukaryotes.</title>
        <authorList>
            <person name="Spang A."/>
            <person name="Saw J.H."/>
            <person name="Jorgensen S.L."/>
            <person name="Zaremba-Niedzwiedzka K."/>
            <person name="Martijn J."/>
            <person name="Lind A.E."/>
            <person name="van Eijk R."/>
            <person name="Schleper C."/>
            <person name="Guy L."/>
            <person name="Ettema T.J."/>
        </authorList>
    </citation>
    <scope>NUCLEOTIDE SEQUENCE</scope>
</reference>